<keyword evidence="4" id="KW-1185">Reference proteome</keyword>
<dbReference type="OrthoDB" id="5735516at2"/>
<sequence length="163" mass="19004">MQQIYLYMISLGWLVFAHPFHLSLTEIKWNKESEQLEISQKIFWDDLEIALSEYHKEPIDFLNPSNPQKLNKQIEAYLLTQNKIWIDEISVTVKFLGYEIEEDAAWFYLESEKVKEPSSLKIKNTLLIKNFSDQNNVVQVYFGSNSPKSIILGKGKESGVLSK</sequence>
<evidence type="ECO:0000313" key="1">
    <source>
        <dbReference type="EMBL" id="PZX59868.1"/>
    </source>
</evidence>
<protein>
    <submittedName>
        <fullName evidence="1">Uncharacterized protein</fullName>
    </submittedName>
</protein>
<dbReference type="EMBL" id="QKZU01000003">
    <property type="protein sequence ID" value="PZX59868.1"/>
    <property type="molecule type" value="Genomic_DNA"/>
</dbReference>
<evidence type="ECO:0000313" key="4">
    <source>
        <dbReference type="Proteomes" id="UP000321927"/>
    </source>
</evidence>
<dbReference type="AlphaFoldDB" id="A0A2W7RG05"/>
<comment type="caution">
    <text evidence="1">The sequence shown here is derived from an EMBL/GenBank/DDBJ whole genome shotgun (WGS) entry which is preliminary data.</text>
</comment>
<dbReference type="Proteomes" id="UP000249115">
    <property type="component" value="Unassembled WGS sequence"/>
</dbReference>
<accession>A0A2W7RG05</accession>
<evidence type="ECO:0000313" key="2">
    <source>
        <dbReference type="EMBL" id="TXD78427.1"/>
    </source>
</evidence>
<reference evidence="2 4" key="2">
    <citation type="submission" date="2019-08" db="EMBL/GenBank/DDBJ databases">
        <title>Genome of Algoriphagus ratkowskyi IC026.</title>
        <authorList>
            <person name="Bowman J.P."/>
        </authorList>
    </citation>
    <scope>NUCLEOTIDE SEQUENCE [LARGE SCALE GENOMIC DNA]</scope>
    <source>
        <strain evidence="2 4">IC026</strain>
    </source>
</reference>
<dbReference type="RefSeq" id="WP_086499711.1">
    <property type="nucleotide sequence ID" value="NZ_MSSV01000003.1"/>
</dbReference>
<reference evidence="1 3" key="1">
    <citation type="submission" date="2018-06" db="EMBL/GenBank/DDBJ databases">
        <title>Genomic Encyclopedia of Archaeal and Bacterial Type Strains, Phase II (KMG-II): from individual species to whole genera.</title>
        <authorList>
            <person name="Goeker M."/>
        </authorList>
    </citation>
    <scope>NUCLEOTIDE SEQUENCE [LARGE SCALE GENOMIC DNA]</scope>
    <source>
        <strain evidence="1 3">DSM 22686</strain>
    </source>
</reference>
<dbReference type="Pfam" id="PF20420">
    <property type="entry name" value="DUF6702"/>
    <property type="match status" value="1"/>
</dbReference>
<gene>
    <name evidence="2" type="ORF">ESW18_06445</name>
    <name evidence="1" type="ORF">LV84_01077</name>
</gene>
<dbReference type="Proteomes" id="UP000321927">
    <property type="component" value="Unassembled WGS sequence"/>
</dbReference>
<proteinExistence type="predicted"/>
<organism evidence="1 3">
    <name type="scientific">Algoriphagus ratkowskyi</name>
    <dbReference type="NCBI Taxonomy" id="57028"/>
    <lineage>
        <taxon>Bacteria</taxon>
        <taxon>Pseudomonadati</taxon>
        <taxon>Bacteroidota</taxon>
        <taxon>Cytophagia</taxon>
        <taxon>Cytophagales</taxon>
        <taxon>Cyclobacteriaceae</taxon>
        <taxon>Algoriphagus</taxon>
    </lineage>
</organism>
<dbReference type="InterPro" id="IPR046525">
    <property type="entry name" value="DUF6702"/>
</dbReference>
<dbReference type="EMBL" id="VORV01000004">
    <property type="protein sequence ID" value="TXD78427.1"/>
    <property type="molecule type" value="Genomic_DNA"/>
</dbReference>
<evidence type="ECO:0000313" key="3">
    <source>
        <dbReference type="Proteomes" id="UP000249115"/>
    </source>
</evidence>
<name>A0A2W7RG05_9BACT</name>